<dbReference type="Proteomes" id="UP001203852">
    <property type="component" value="Unassembled WGS sequence"/>
</dbReference>
<evidence type="ECO:0000313" key="3">
    <source>
        <dbReference type="Proteomes" id="UP001203852"/>
    </source>
</evidence>
<keyword evidence="3" id="KW-1185">Reference proteome</keyword>
<dbReference type="EMBL" id="MU404353">
    <property type="protein sequence ID" value="KAI1614044.1"/>
    <property type="molecule type" value="Genomic_DNA"/>
</dbReference>
<gene>
    <name evidence="2" type="ORF">EDD36DRAFT_215206</name>
</gene>
<sequence length="177" mass="19969">MPMYQIQHTIPLTASQKHAIARSITSLHSTTFVTPSLFVNVVFQHLKTSDDGPNYFLAGEPTSASHGPNRILALVRSSPGRTKATFDDLAVKIENAWYDAIGDSHDKQAKKMHFIAFYPMIAVRENGVAIPDAGNEGTWLKENMPYFKSQAYEHDDEEFKKMIEEVYHRDDLKALLS</sequence>
<proteinExistence type="predicted"/>
<accession>A0AAN6DYU8</accession>
<dbReference type="AlphaFoldDB" id="A0AAN6DYU8"/>
<name>A0AAN6DYU8_9EURO</name>
<feature type="domain" description="Tautomerase cis-CaaD-like" evidence="1">
    <location>
        <begin position="1"/>
        <end position="143"/>
    </location>
</feature>
<organism evidence="2 3">
    <name type="scientific">Exophiala viscosa</name>
    <dbReference type="NCBI Taxonomy" id="2486360"/>
    <lineage>
        <taxon>Eukaryota</taxon>
        <taxon>Fungi</taxon>
        <taxon>Dikarya</taxon>
        <taxon>Ascomycota</taxon>
        <taxon>Pezizomycotina</taxon>
        <taxon>Eurotiomycetes</taxon>
        <taxon>Chaetothyriomycetidae</taxon>
        <taxon>Chaetothyriales</taxon>
        <taxon>Herpotrichiellaceae</taxon>
        <taxon>Exophiala</taxon>
    </lineage>
</organism>
<comment type="caution">
    <text evidence="2">The sequence shown here is derived from an EMBL/GenBank/DDBJ whole genome shotgun (WGS) entry which is preliminary data.</text>
</comment>
<dbReference type="Pfam" id="PF14832">
    <property type="entry name" value="Tautomerase_3"/>
    <property type="match status" value="1"/>
</dbReference>
<protein>
    <recommendedName>
        <fullName evidence="1">Tautomerase cis-CaaD-like domain-containing protein</fullName>
    </recommendedName>
</protein>
<evidence type="ECO:0000259" key="1">
    <source>
        <dbReference type="Pfam" id="PF14832"/>
    </source>
</evidence>
<dbReference type="Gene3D" id="3.30.429.10">
    <property type="entry name" value="Macrophage Migration Inhibitory Factor"/>
    <property type="match status" value="1"/>
</dbReference>
<reference evidence="2" key="1">
    <citation type="journal article" date="2022" name="bioRxiv">
        <title>Deciphering the potential niche of two novel black yeast fungi from a biological soil crust based on their genomes, phenotypes, and melanin regulation.</title>
        <authorList>
            <consortium name="DOE Joint Genome Institute"/>
            <person name="Carr E.C."/>
            <person name="Barton Q."/>
            <person name="Grambo S."/>
            <person name="Sullivan M."/>
            <person name="Renfro C.M."/>
            <person name="Kuo A."/>
            <person name="Pangilinan J."/>
            <person name="Lipzen A."/>
            <person name="Keymanesh K."/>
            <person name="Savage E."/>
            <person name="Barry K."/>
            <person name="Grigoriev I.V."/>
            <person name="Riekhof W.R."/>
            <person name="Harris S.S."/>
        </authorList>
    </citation>
    <scope>NUCLEOTIDE SEQUENCE</scope>
    <source>
        <strain evidence="2">JF 03-4F</strain>
    </source>
</reference>
<dbReference type="InterPro" id="IPR014347">
    <property type="entry name" value="Tautomerase/MIF_sf"/>
</dbReference>
<evidence type="ECO:0000313" key="2">
    <source>
        <dbReference type="EMBL" id="KAI1614044.1"/>
    </source>
</evidence>
<dbReference type="InterPro" id="IPR028116">
    <property type="entry name" value="Cis-CaaD-like"/>
</dbReference>